<evidence type="ECO:0000313" key="2">
    <source>
        <dbReference type="Proteomes" id="UP000829466"/>
    </source>
</evidence>
<dbReference type="Proteomes" id="UP000829466">
    <property type="component" value="Segment"/>
</dbReference>
<accession>A0AAE9JUZ5</accession>
<proteinExistence type="predicted"/>
<sequence>MLNGHAKLLADALLASVFKKEYSWGYPPRFKSKHAEARKQRAEARRKK</sequence>
<protein>
    <submittedName>
        <fullName evidence="1">Uncharacterized protein</fullName>
    </submittedName>
</protein>
<gene>
    <name evidence="1" type="ORF">SmaMPs15_000069</name>
</gene>
<evidence type="ECO:0000313" key="1">
    <source>
        <dbReference type="EMBL" id="UMO77220.1"/>
    </source>
</evidence>
<organism evidence="1 2">
    <name type="scientific">Stenotrophomonas maltophilia phage vB_SmaM_Ps15</name>
    <dbReference type="NCBI Taxonomy" id="3071007"/>
    <lineage>
        <taxon>Viruses</taxon>
        <taxon>Duplodnaviria</taxon>
        <taxon>Heunggongvirae</taxon>
        <taxon>Uroviricota</taxon>
        <taxon>Caudoviricetes</taxon>
        <taxon>Menderavirus</taxon>
        <taxon>Menderavirus Ps15</taxon>
    </lineage>
</organism>
<reference evidence="1 2" key="1">
    <citation type="submission" date="2021-12" db="EMBL/GenBank/DDBJ databases">
        <title>Characterization of bacteriophage vB_SmaM_Ps15 infective to Stenotrophomonas maltophila clinical ocular isolates.</title>
        <authorList>
            <person name="Damnjanovic D."/>
            <person name="Vazquez-Campos X."/>
            <person name="Elliott L."/>
            <person name="Willcox M."/>
            <person name="Bridge W.J."/>
        </authorList>
    </citation>
    <scope>NUCLEOTIDE SEQUENCE [LARGE SCALE GENOMIC DNA]</scope>
</reference>
<dbReference type="EMBL" id="OL702939">
    <property type="protein sequence ID" value="UMO77220.1"/>
    <property type="molecule type" value="Genomic_DNA"/>
</dbReference>
<name>A0AAE9JUZ5_9CAUD</name>
<keyword evidence="2" id="KW-1185">Reference proteome</keyword>